<evidence type="ECO:0000259" key="13">
    <source>
        <dbReference type="Pfam" id="PF02775"/>
    </source>
</evidence>
<keyword evidence="8 11" id="KW-0460">Magnesium</keyword>
<dbReference type="Pfam" id="PF02776">
    <property type="entry name" value="TPP_enzyme_N"/>
    <property type="match status" value="1"/>
</dbReference>
<evidence type="ECO:0000259" key="14">
    <source>
        <dbReference type="Pfam" id="PF02776"/>
    </source>
</evidence>
<feature type="domain" description="Thiamine pyrophosphate enzyme N-terminal TPP-binding" evidence="14">
    <location>
        <begin position="13"/>
        <end position="128"/>
    </location>
</feature>
<comment type="catalytic activity">
    <reaction evidence="11">
        <text>2 pyruvate + H(+) = (2S)-2-acetolactate + CO2</text>
        <dbReference type="Rhea" id="RHEA:25249"/>
        <dbReference type="ChEBI" id="CHEBI:15361"/>
        <dbReference type="ChEBI" id="CHEBI:15378"/>
        <dbReference type="ChEBI" id="CHEBI:16526"/>
        <dbReference type="ChEBI" id="CHEBI:58476"/>
        <dbReference type="EC" id="2.2.1.6"/>
    </reaction>
</comment>
<dbReference type="CDD" id="cd07035">
    <property type="entry name" value="TPP_PYR_POX_like"/>
    <property type="match status" value="1"/>
</dbReference>
<comment type="caution">
    <text evidence="15">The sequence shown here is derived from an EMBL/GenBank/DDBJ whole genome shotgun (WGS) entry which is preliminary data.</text>
</comment>
<name>A0ABT2EJT1_9BACT</name>
<feature type="domain" description="Thiamine pyrophosphate enzyme TPP-binding" evidence="13">
    <location>
        <begin position="396"/>
        <end position="544"/>
    </location>
</feature>
<dbReference type="PROSITE" id="PS00187">
    <property type="entry name" value="TPP_ENZYMES"/>
    <property type="match status" value="1"/>
</dbReference>
<dbReference type="InterPro" id="IPR000399">
    <property type="entry name" value="TPP-bd_CS"/>
</dbReference>
<proteinExistence type="inferred from homology"/>
<dbReference type="Gene3D" id="3.40.50.970">
    <property type="match status" value="2"/>
</dbReference>
<evidence type="ECO:0000256" key="10">
    <source>
        <dbReference type="ARBA" id="ARBA00023304"/>
    </source>
</evidence>
<accession>A0ABT2EJT1</accession>
<evidence type="ECO:0000259" key="12">
    <source>
        <dbReference type="Pfam" id="PF00205"/>
    </source>
</evidence>
<dbReference type="InterPro" id="IPR012000">
    <property type="entry name" value="Thiamin_PyroP_enz_cen_dom"/>
</dbReference>
<evidence type="ECO:0000256" key="3">
    <source>
        <dbReference type="ARBA" id="ARBA00007812"/>
    </source>
</evidence>
<dbReference type="InterPro" id="IPR012846">
    <property type="entry name" value="Acetolactate_synth_lsu"/>
</dbReference>
<evidence type="ECO:0000256" key="11">
    <source>
        <dbReference type="RuleBase" id="RU003591"/>
    </source>
</evidence>
<dbReference type="SUPFAM" id="SSF52467">
    <property type="entry name" value="DHS-like NAD/FAD-binding domain"/>
    <property type="match status" value="1"/>
</dbReference>
<dbReference type="PANTHER" id="PTHR18968">
    <property type="entry name" value="THIAMINE PYROPHOSPHATE ENZYMES"/>
    <property type="match status" value="1"/>
</dbReference>
<organism evidence="15 16">
    <name type="scientific">Candidatus Fervidibacter sacchari</name>
    <dbReference type="NCBI Taxonomy" id="1448929"/>
    <lineage>
        <taxon>Bacteria</taxon>
        <taxon>Candidatus Fervidibacterota</taxon>
        <taxon>Candidatus Fervidibacter</taxon>
    </lineage>
</organism>
<reference evidence="15 16" key="1">
    <citation type="submission" date="2022-08" db="EMBL/GenBank/DDBJ databases">
        <title>Bacterial and archaeal communities from various locations to study Microbial Dark Matter (Phase II).</title>
        <authorList>
            <person name="Stepanauskas R."/>
        </authorList>
    </citation>
    <scope>NUCLEOTIDE SEQUENCE [LARGE SCALE GENOMIC DNA]</scope>
    <source>
        <strain evidence="15 16">PD1</strain>
    </source>
</reference>
<comment type="similarity">
    <text evidence="3 11">Belongs to the TPP enzyme family.</text>
</comment>
<keyword evidence="5 11" id="KW-0028">Amino-acid biosynthesis</keyword>
<dbReference type="InterPro" id="IPR045229">
    <property type="entry name" value="TPP_enz"/>
</dbReference>
<keyword evidence="9 11" id="KW-0786">Thiamine pyrophosphate</keyword>
<dbReference type="EC" id="2.2.1.6" evidence="4 11"/>
<dbReference type="CDD" id="cd02015">
    <property type="entry name" value="TPP_AHAS"/>
    <property type="match status" value="1"/>
</dbReference>
<evidence type="ECO:0000256" key="8">
    <source>
        <dbReference type="ARBA" id="ARBA00022842"/>
    </source>
</evidence>
<evidence type="ECO:0000256" key="5">
    <source>
        <dbReference type="ARBA" id="ARBA00022605"/>
    </source>
</evidence>
<dbReference type="InterPro" id="IPR039368">
    <property type="entry name" value="AHAS_TPP"/>
</dbReference>
<feature type="domain" description="Thiamine pyrophosphate enzyme central" evidence="12">
    <location>
        <begin position="206"/>
        <end position="341"/>
    </location>
</feature>
<dbReference type="Pfam" id="PF02775">
    <property type="entry name" value="TPP_enzyme_C"/>
    <property type="match status" value="1"/>
</dbReference>
<keyword evidence="10 11" id="KW-0100">Branched-chain amino acid biosynthesis</keyword>
<evidence type="ECO:0000256" key="1">
    <source>
        <dbReference type="ARBA" id="ARBA00004974"/>
    </source>
</evidence>
<evidence type="ECO:0000313" key="15">
    <source>
        <dbReference type="EMBL" id="MCS3918192.1"/>
    </source>
</evidence>
<evidence type="ECO:0000256" key="4">
    <source>
        <dbReference type="ARBA" id="ARBA00013145"/>
    </source>
</evidence>
<sequence length="585" mass="64794">MPATLSVELQTVRGAELLVESLVREGVEYVFGISGGAVIEICDALYHYRDRIKFILNRHEQGAAHMADGYARASGKVGVCMGTSGPGATNLITGIATAQMDSSPIIAITGQVPSYNIGRDAFQETDAFGLTMPIVKHSYMVRDPYELPRIVKEAFYIASTGRPGPVHIDIPRDMSRNPIDMSKVEFPEEVNIRGYKPTIRGHPLMVRQAAELIMQAKKPILYIGGGVIKSEASEEVRELAERCQIPVTYTLMAKGAFPDNHPLCTGMPGMHGTVAANFALNFSDLVICVGARFDDRVTGDLKEFAKHAKKIHIDIDPAEIGKNVKPDVPIVGDAKTVLRQLLELLPPKRHDEWLRQIEEWKREFPLVYDRNGRLKPQYVLEVLAKVTKGEATVTADVGQHQMWAAQYYPCHRPRQFITTGGLGTMGFGFPAALGAKLARPDDLVVAIVGDGGFQMTMYELATAVVYNIPVKVVIINNFFLGMVKQWQDLFFGSRYSGVELTGNPDFVKIAEAFGAVGFRVTEEDDVEKVLMRAMEIEDKPVIIDAWVDPDEHVYPMIPSGRSVKDIIVHPKLREKVKRELARHAA</sequence>
<comment type="cofactor">
    <cofactor evidence="11">
        <name>thiamine diphosphate</name>
        <dbReference type="ChEBI" id="CHEBI:58937"/>
    </cofactor>
    <text evidence="11">Binds 1 thiamine pyrophosphate per subunit.</text>
</comment>
<comment type="pathway">
    <text evidence="1 11">Amino-acid biosynthesis; L-isoleucine biosynthesis; L-isoleucine from 2-oxobutanoate: step 1/4.</text>
</comment>
<dbReference type="Gene3D" id="3.40.50.1220">
    <property type="entry name" value="TPP-binding domain"/>
    <property type="match status" value="1"/>
</dbReference>
<keyword evidence="6 11" id="KW-0808">Transferase</keyword>
<keyword evidence="7 11" id="KW-0479">Metal-binding</keyword>
<dbReference type="NCBIfam" id="TIGR00118">
    <property type="entry name" value="acolac_lg"/>
    <property type="match status" value="1"/>
</dbReference>
<dbReference type="Proteomes" id="UP001204798">
    <property type="component" value="Unassembled WGS sequence"/>
</dbReference>
<dbReference type="PANTHER" id="PTHR18968:SF13">
    <property type="entry name" value="ACETOLACTATE SYNTHASE CATALYTIC SUBUNIT, MITOCHONDRIAL"/>
    <property type="match status" value="1"/>
</dbReference>
<dbReference type="Pfam" id="PF00205">
    <property type="entry name" value="TPP_enzyme_M"/>
    <property type="match status" value="1"/>
</dbReference>
<evidence type="ECO:0000256" key="9">
    <source>
        <dbReference type="ARBA" id="ARBA00023052"/>
    </source>
</evidence>
<evidence type="ECO:0000256" key="2">
    <source>
        <dbReference type="ARBA" id="ARBA00005025"/>
    </source>
</evidence>
<dbReference type="InterPro" id="IPR029061">
    <property type="entry name" value="THDP-binding"/>
</dbReference>
<evidence type="ECO:0000256" key="6">
    <source>
        <dbReference type="ARBA" id="ARBA00022679"/>
    </source>
</evidence>
<dbReference type="EMBL" id="JANUCP010000001">
    <property type="protein sequence ID" value="MCS3918192.1"/>
    <property type="molecule type" value="Genomic_DNA"/>
</dbReference>
<dbReference type="GO" id="GO:0003984">
    <property type="term" value="F:acetolactate synthase activity"/>
    <property type="evidence" value="ECO:0007669"/>
    <property type="project" value="UniProtKB-EC"/>
</dbReference>
<dbReference type="SUPFAM" id="SSF52518">
    <property type="entry name" value="Thiamin diphosphate-binding fold (THDP-binding)"/>
    <property type="match status" value="2"/>
</dbReference>
<evidence type="ECO:0000256" key="7">
    <source>
        <dbReference type="ARBA" id="ARBA00022723"/>
    </source>
</evidence>
<keyword evidence="16" id="KW-1185">Reference proteome</keyword>
<comment type="pathway">
    <text evidence="2 11">Amino-acid biosynthesis; L-valine biosynthesis; L-valine from pyruvate: step 1/4.</text>
</comment>
<protein>
    <recommendedName>
        <fullName evidence="4 11">Acetolactate synthase</fullName>
        <ecNumber evidence="4 11">2.2.1.6</ecNumber>
    </recommendedName>
</protein>
<dbReference type="InterPro" id="IPR012001">
    <property type="entry name" value="Thiamin_PyroP_enz_TPP-bd_dom"/>
</dbReference>
<dbReference type="InterPro" id="IPR029035">
    <property type="entry name" value="DHS-like_NAD/FAD-binding_dom"/>
</dbReference>
<dbReference type="InterPro" id="IPR011766">
    <property type="entry name" value="TPP_enzyme_TPP-bd"/>
</dbReference>
<gene>
    <name evidence="15" type="ORF">M2350_000589</name>
</gene>
<comment type="cofactor">
    <cofactor evidence="11">
        <name>Mg(2+)</name>
        <dbReference type="ChEBI" id="CHEBI:18420"/>
    </cofactor>
    <text evidence="11">Binds 1 Mg(2+) ion per subunit.</text>
</comment>
<dbReference type="RefSeq" id="WP_259093735.1">
    <property type="nucleotide sequence ID" value="NZ_CP130454.1"/>
</dbReference>
<evidence type="ECO:0000313" key="16">
    <source>
        <dbReference type="Proteomes" id="UP001204798"/>
    </source>
</evidence>